<organism evidence="1 2">
    <name type="scientific">Diphasiastrum complanatum</name>
    <name type="common">Issler's clubmoss</name>
    <name type="synonym">Lycopodium complanatum</name>
    <dbReference type="NCBI Taxonomy" id="34168"/>
    <lineage>
        <taxon>Eukaryota</taxon>
        <taxon>Viridiplantae</taxon>
        <taxon>Streptophyta</taxon>
        <taxon>Embryophyta</taxon>
        <taxon>Tracheophyta</taxon>
        <taxon>Lycopodiopsida</taxon>
        <taxon>Lycopodiales</taxon>
        <taxon>Lycopodiaceae</taxon>
        <taxon>Lycopodioideae</taxon>
        <taxon>Diphasiastrum</taxon>
    </lineage>
</organism>
<reference evidence="2" key="1">
    <citation type="journal article" date="2024" name="Proc. Natl. Acad. Sci. U.S.A.">
        <title>Extraordinary preservation of gene collinearity over three hundred million years revealed in homosporous lycophytes.</title>
        <authorList>
            <person name="Li C."/>
            <person name="Wickell D."/>
            <person name="Kuo L.Y."/>
            <person name="Chen X."/>
            <person name="Nie B."/>
            <person name="Liao X."/>
            <person name="Peng D."/>
            <person name="Ji J."/>
            <person name="Jenkins J."/>
            <person name="Williams M."/>
            <person name="Shu S."/>
            <person name="Plott C."/>
            <person name="Barry K."/>
            <person name="Rajasekar S."/>
            <person name="Grimwood J."/>
            <person name="Han X."/>
            <person name="Sun S."/>
            <person name="Hou Z."/>
            <person name="He W."/>
            <person name="Dai G."/>
            <person name="Sun C."/>
            <person name="Schmutz J."/>
            <person name="Leebens-Mack J.H."/>
            <person name="Li F.W."/>
            <person name="Wang L."/>
        </authorList>
    </citation>
    <scope>NUCLEOTIDE SEQUENCE [LARGE SCALE GENOMIC DNA]</scope>
    <source>
        <strain evidence="2">cv. PW_Plant_1</strain>
    </source>
</reference>
<accession>A0ACC2EWK9</accession>
<dbReference type="EMBL" id="CM055092">
    <property type="protein sequence ID" value="KAJ7570896.1"/>
    <property type="molecule type" value="Genomic_DNA"/>
</dbReference>
<comment type="caution">
    <text evidence="1">The sequence shown here is derived from an EMBL/GenBank/DDBJ whole genome shotgun (WGS) entry which is preliminary data.</text>
</comment>
<proteinExistence type="predicted"/>
<evidence type="ECO:0000313" key="1">
    <source>
        <dbReference type="EMBL" id="KAJ7570896.1"/>
    </source>
</evidence>
<protein>
    <submittedName>
        <fullName evidence="1">Uncharacterized protein</fullName>
    </submittedName>
</protein>
<gene>
    <name evidence="1" type="ORF">O6H91_01G138600</name>
</gene>
<name>A0ACC2EWK9_DIPCM</name>
<evidence type="ECO:0000313" key="2">
    <source>
        <dbReference type="Proteomes" id="UP001162992"/>
    </source>
</evidence>
<keyword evidence="2" id="KW-1185">Reference proteome</keyword>
<dbReference type="Proteomes" id="UP001162992">
    <property type="component" value="Chromosome 1"/>
</dbReference>
<sequence length="150" mass="17070">MGIKERAMQRIISGDENKFQDALATEMDKHNTIHFKGKSVAENFGVPSSSNDGSKEVRHPLVDVSRDANNLNLHHDDEFWCNPLNIKVVDDAFEKYYKSRLVSPPSLTSTHVSVEHTFLNLSNCHITFNVSDASVATRILKDLSRFRQLW</sequence>